<evidence type="ECO:0000313" key="3">
    <source>
        <dbReference type="Proteomes" id="UP000277204"/>
    </source>
</evidence>
<sequence>MGRKKHHYKERISIETLDRIKERSCKKTANNNSRIRAEKVQAQAEYIEPNKPVKKSISADRQKNVEELATTAEKASRE</sequence>
<protein>
    <submittedName>
        <fullName evidence="2">Uncharacterized protein</fullName>
    </submittedName>
</protein>
<evidence type="ECO:0000256" key="1">
    <source>
        <dbReference type="SAM" id="MobiDB-lite"/>
    </source>
</evidence>
<organism evidence="2 3">
    <name type="scientific">Schistosoma margrebowiei</name>
    <dbReference type="NCBI Taxonomy" id="48269"/>
    <lineage>
        <taxon>Eukaryota</taxon>
        <taxon>Metazoa</taxon>
        <taxon>Spiralia</taxon>
        <taxon>Lophotrochozoa</taxon>
        <taxon>Platyhelminthes</taxon>
        <taxon>Trematoda</taxon>
        <taxon>Digenea</taxon>
        <taxon>Strigeidida</taxon>
        <taxon>Schistosomatoidea</taxon>
        <taxon>Schistosomatidae</taxon>
        <taxon>Schistosoma</taxon>
    </lineage>
</organism>
<dbReference type="Proteomes" id="UP000277204">
    <property type="component" value="Unassembled WGS sequence"/>
</dbReference>
<accession>A0A183MB04</accession>
<feature type="region of interest" description="Disordered" evidence="1">
    <location>
        <begin position="51"/>
        <end position="78"/>
    </location>
</feature>
<feature type="compositionally biased region" description="Basic and acidic residues" evidence="1">
    <location>
        <begin position="57"/>
        <end position="66"/>
    </location>
</feature>
<keyword evidence="3" id="KW-1185">Reference proteome</keyword>
<name>A0A183MB04_9TREM</name>
<reference evidence="2 3" key="1">
    <citation type="submission" date="2018-11" db="EMBL/GenBank/DDBJ databases">
        <authorList>
            <consortium name="Pathogen Informatics"/>
        </authorList>
    </citation>
    <scope>NUCLEOTIDE SEQUENCE [LARGE SCALE GENOMIC DNA]</scope>
    <source>
        <strain evidence="2 3">Zambia</strain>
    </source>
</reference>
<dbReference type="EMBL" id="UZAI01009407">
    <property type="protein sequence ID" value="VDP04585.1"/>
    <property type="molecule type" value="Genomic_DNA"/>
</dbReference>
<proteinExistence type="predicted"/>
<gene>
    <name evidence="2" type="ORF">SMRZ_LOCUS13229</name>
</gene>
<dbReference type="AlphaFoldDB" id="A0A183MB04"/>
<evidence type="ECO:0000313" key="2">
    <source>
        <dbReference type="EMBL" id="VDP04585.1"/>
    </source>
</evidence>